<keyword evidence="4" id="KW-1003">Cell membrane</keyword>
<evidence type="ECO:0000313" key="14">
    <source>
        <dbReference type="Proteomes" id="UP000430345"/>
    </source>
</evidence>
<dbReference type="OrthoDB" id="9780487at2"/>
<dbReference type="InterPro" id="IPR004358">
    <property type="entry name" value="Sig_transdc_His_kin-like_C"/>
</dbReference>
<dbReference type="InterPro" id="IPR005467">
    <property type="entry name" value="His_kinase_dom"/>
</dbReference>
<dbReference type="GO" id="GO:0005886">
    <property type="term" value="C:plasma membrane"/>
    <property type="evidence" value="ECO:0007669"/>
    <property type="project" value="UniProtKB-SubCell"/>
</dbReference>
<dbReference type="PANTHER" id="PTHR45453">
    <property type="entry name" value="PHOSPHATE REGULON SENSOR PROTEIN PHOR"/>
    <property type="match status" value="1"/>
</dbReference>
<evidence type="ECO:0000256" key="1">
    <source>
        <dbReference type="ARBA" id="ARBA00000085"/>
    </source>
</evidence>
<dbReference type="GO" id="GO:0000155">
    <property type="term" value="F:phosphorelay sensor kinase activity"/>
    <property type="evidence" value="ECO:0007669"/>
    <property type="project" value="TreeGrafter"/>
</dbReference>
<dbReference type="InterPro" id="IPR050351">
    <property type="entry name" value="BphY/WalK/GraS-like"/>
</dbReference>
<name>A0A6I1MS35_9CLOT</name>
<evidence type="ECO:0000256" key="9">
    <source>
        <dbReference type="ARBA" id="ARBA00023012"/>
    </source>
</evidence>
<evidence type="ECO:0000256" key="6">
    <source>
        <dbReference type="ARBA" id="ARBA00022692"/>
    </source>
</evidence>
<proteinExistence type="predicted"/>
<evidence type="ECO:0000256" key="8">
    <source>
        <dbReference type="ARBA" id="ARBA00022989"/>
    </source>
</evidence>
<dbReference type="Gene3D" id="3.30.565.10">
    <property type="entry name" value="Histidine kinase-like ATPase, C-terminal domain"/>
    <property type="match status" value="1"/>
</dbReference>
<organism evidence="13 14">
    <name type="scientific">Clostridium tarantellae</name>
    <dbReference type="NCBI Taxonomy" id="39493"/>
    <lineage>
        <taxon>Bacteria</taxon>
        <taxon>Bacillati</taxon>
        <taxon>Bacillota</taxon>
        <taxon>Clostridia</taxon>
        <taxon>Eubacteriales</taxon>
        <taxon>Clostridiaceae</taxon>
        <taxon>Clostridium</taxon>
    </lineage>
</organism>
<evidence type="ECO:0000256" key="5">
    <source>
        <dbReference type="ARBA" id="ARBA00022679"/>
    </source>
</evidence>
<dbReference type="PANTHER" id="PTHR45453:SF2">
    <property type="entry name" value="HISTIDINE KINASE"/>
    <property type="match status" value="1"/>
</dbReference>
<dbReference type="EMBL" id="WHJC01000392">
    <property type="protein sequence ID" value="MPQ45002.1"/>
    <property type="molecule type" value="Genomic_DNA"/>
</dbReference>
<gene>
    <name evidence="13" type="ORF">GBZ86_14855</name>
</gene>
<dbReference type="InterPro" id="IPR036890">
    <property type="entry name" value="HATPase_C_sf"/>
</dbReference>
<dbReference type="Pfam" id="PF02518">
    <property type="entry name" value="HATPase_c"/>
    <property type="match status" value="1"/>
</dbReference>
<dbReference type="EC" id="2.7.13.3" evidence="3"/>
<dbReference type="GO" id="GO:0016036">
    <property type="term" value="P:cellular response to phosphate starvation"/>
    <property type="evidence" value="ECO:0007669"/>
    <property type="project" value="TreeGrafter"/>
</dbReference>
<evidence type="ECO:0000259" key="12">
    <source>
        <dbReference type="PROSITE" id="PS50109"/>
    </source>
</evidence>
<protein>
    <recommendedName>
        <fullName evidence="3">histidine kinase</fullName>
        <ecNumber evidence="3">2.7.13.3</ecNumber>
    </recommendedName>
</protein>
<feature type="transmembrane region" description="Helical" evidence="11">
    <location>
        <begin position="37"/>
        <end position="58"/>
    </location>
</feature>
<evidence type="ECO:0000256" key="7">
    <source>
        <dbReference type="ARBA" id="ARBA00022777"/>
    </source>
</evidence>
<keyword evidence="10 11" id="KW-0472">Membrane</keyword>
<dbReference type="SMART" id="SM00387">
    <property type="entry name" value="HATPase_c"/>
    <property type="match status" value="1"/>
</dbReference>
<keyword evidence="14" id="KW-1185">Reference proteome</keyword>
<keyword evidence="5" id="KW-0808">Transferase</keyword>
<dbReference type="RefSeq" id="WP_152891940.1">
    <property type="nucleotide sequence ID" value="NZ_WHJC01000392.1"/>
</dbReference>
<dbReference type="PROSITE" id="PS50109">
    <property type="entry name" value="HIS_KIN"/>
    <property type="match status" value="1"/>
</dbReference>
<dbReference type="PRINTS" id="PR00344">
    <property type="entry name" value="BCTRLSENSOR"/>
</dbReference>
<accession>A0A6I1MS35</accession>
<evidence type="ECO:0000256" key="3">
    <source>
        <dbReference type="ARBA" id="ARBA00012438"/>
    </source>
</evidence>
<dbReference type="GO" id="GO:0004721">
    <property type="term" value="F:phosphoprotein phosphatase activity"/>
    <property type="evidence" value="ECO:0007669"/>
    <property type="project" value="TreeGrafter"/>
</dbReference>
<evidence type="ECO:0000256" key="10">
    <source>
        <dbReference type="ARBA" id="ARBA00023136"/>
    </source>
</evidence>
<evidence type="ECO:0000256" key="2">
    <source>
        <dbReference type="ARBA" id="ARBA00004651"/>
    </source>
</evidence>
<dbReference type="InterPro" id="IPR003594">
    <property type="entry name" value="HATPase_dom"/>
</dbReference>
<comment type="caution">
    <text evidence="13">The sequence shown here is derived from an EMBL/GenBank/DDBJ whole genome shotgun (WGS) entry which is preliminary data.</text>
</comment>
<keyword evidence="7 13" id="KW-0418">Kinase</keyword>
<evidence type="ECO:0000256" key="4">
    <source>
        <dbReference type="ARBA" id="ARBA00022475"/>
    </source>
</evidence>
<dbReference type="AlphaFoldDB" id="A0A6I1MS35"/>
<comment type="subcellular location">
    <subcellularLocation>
        <location evidence="2">Cell membrane</location>
        <topology evidence="2">Multi-pass membrane protein</topology>
    </subcellularLocation>
</comment>
<feature type="domain" description="Histidine kinase" evidence="12">
    <location>
        <begin position="126"/>
        <end position="332"/>
    </location>
</feature>
<keyword evidence="6 11" id="KW-0812">Transmembrane</keyword>
<keyword evidence="8 11" id="KW-1133">Transmembrane helix</keyword>
<sequence length="338" mass="39606">MSFKDYIKDRYILILVNIIMFFISSIFFILINVNIALVLTIMSIWIIALSIVILLDWIKKYKFYSGLLEKLENIDKKYMIPSVIEEPDFIEGKILFDVINEGEKSMHEEVKKYRLSQEEYREYIEMWIHEIKTPISSSKLIIENNKNEVTLNLLEELEKLEDFIEQVLYYSRSNTVEKDYIVKEFSLINSVNKVIKKNRKAIRNKRIKIDIEEFNTTVFSDTKWIEFILNQIIANSIKYSKGINDCIKIYTIQKENNTMLIIKDKGIGIKKEDLPRVFDKGFTGINGRNNEKSTGMGLYIINKLCKKLSIGINISSKVNEGTEVSLIFPKSKMILLEN</sequence>
<evidence type="ECO:0000313" key="13">
    <source>
        <dbReference type="EMBL" id="MPQ45002.1"/>
    </source>
</evidence>
<feature type="transmembrane region" description="Helical" evidence="11">
    <location>
        <begin position="12"/>
        <end position="31"/>
    </location>
</feature>
<evidence type="ECO:0000256" key="11">
    <source>
        <dbReference type="SAM" id="Phobius"/>
    </source>
</evidence>
<dbReference type="SUPFAM" id="SSF55874">
    <property type="entry name" value="ATPase domain of HSP90 chaperone/DNA topoisomerase II/histidine kinase"/>
    <property type="match status" value="1"/>
</dbReference>
<keyword evidence="9" id="KW-0902">Two-component regulatory system</keyword>
<dbReference type="Proteomes" id="UP000430345">
    <property type="component" value="Unassembled WGS sequence"/>
</dbReference>
<comment type="catalytic activity">
    <reaction evidence="1">
        <text>ATP + protein L-histidine = ADP + protein N-phospho-L-histidine.</text>
        <dbReference type="EC" id="2.7.13.3"/>
    </reaction>
</comment>
<reference evidence="13 14" key="1">
    <citation type="submission" date="2019-10" db="EMBL/GenBank/DDBJ databases">
        <title>The Genome Sequence of Clostridium tarantellae Isolated from Fish Brain.</title>
        <authorList>
            <person name="Bano L."/>
            <person name="Kiel M."/>
            <person name="Sales G."/>
            <person name="Doxey A.C."/>
            <person name="Mansfield M.J."/>
            <person name="Schiavone M."/>
            <person name="Rossetto O."/>
            <person name="Pirazzini M."/>
            <person name="Dobrindt U."/>
            <person name="Montecucco C."/>
        </authorList>
    </citation>
    <scope>NUCLEOTIDE SEQUENCE [LARGE SCALE GENOMIC DNA]</scope>
    <source>
        <strain evidence="13 14">DSM 3997</strain>
    </source>
</reference>